<protein>
    <submittedName>
        <fullName evidence="2">Uncharacterized protein</fullName>
    </submittedName>
</protein>
<dbReference type="EMBL" id="KQ418711">
    <property type="protein sequence ID" value="KOF86221.1"/>
    <property type="molecule type" value="Genomic_DNA"/>
</dbReference>
<sequence>MSGVTPGAAGATNPGGHHLPALPHSYPSHPILANRDREYFHPDVLRAYSDPALAHQISTQAAHHEAMQRHFAMERERYGAAGHLPH</sequence>
<gene>
    <name evidence="2" type="ORF">OCBIM_22019032mg</name>
</gene>
<dbReference type="AlphaFoldDB" id="A0A0L8HAA2"/>
<evidence type="ECO:0000256" key="1">
    <source>
        <dbReference type="SAM" id="MobiDB-lite"/>
    </source>
</evidence>
<organism evidence="2">
    <name type="scientific">Octopus bimaculoides</name>
    <name type="common">California two-spotted octopus</name>
    <dbReference type="NCBI Taxonomy" id="37653"/>
    <lineage>
        <taxon>Eukaryota</taxon>
        <taxon>Metazoa</taxon>
        <taxon>Spiralia</taxon>
        <taxon>Lophotrochozoa</taxon>
        <taxon>Mollusca</taxon>
        <taxon>Cephalopoda</taxon>
        <taxon>Coleoidea</taxon>
        <taxon>Octopodiformes</taxon>
        <taxon>Octopoda</taxon>
        <taxon>Incirrata</taxon>
        <taxon>Octopodidae</taxon>
        <taxon>Octopus</taxon>
    </lineage>
</organism>
<name>A0A0L8HAA2_OCTBM</name>
<reference evidence="2" key="1">
    <citation type="submission" date="2015-07" db="EMBL/GenBank/DDBJ databases">
        <title>MeaNS - Measles Nucleotide Surveillance Program.</title>
        <authorList>
            <person name="Tran T."/>
            <person name="Druce J."/>
        </authorList>
    </citation>
    <scope>NUCLEOTIDE SEQUENCE</scope>
    <source>
        <strain evidence="2">UCB-OBI-ISO-001</strain>
        <tissue evidence="2">Gonad</tissue>
    </source>
</reference>
<evidence type="ECO:0000313" key="2">
    <source>
        <dbReference type="EMBL" id="KOF86221.1"/>
    </source>
</evidence>
<feature type="region of interest" description="Disordered" evidence="1">
    <location>
        <begin position="1"/>
        <end position="25"/>
    </location>
</feature>
<proteinExistence type="predicted"/>
<accession>A0A0L8HAA2</accession>
<feature type="compositionally biased region" description="Low complexity" evidence="1">
    <location>
        <begin position="1"/>
        <end position="16"/>
    </location>
</feature>